<proteinExistence type="predicted"/>
<dbReference type="NCBIfam" id="TIGR03831">
    <property type="entry name" value="YgiT_finger"/>
    <property type="match status" value="1"/>
</dbReference>
<accession>A0A450VWN3</accession>
<evidence type="ECO:0000313" key="3">
    <source>
        <dbReference type="EMBL" id="VFK09218.1"/>
    </source>
</evidence>
<protein>
    <submittedName>
        <fullName evidence="3">YgiT-type zinc finger domain-containing protein</fullName>
    </submittedName>
</protein>
<gene>
    <name evidence="1" type="ORF">BECKFM1743A_GA0114220_101356</name>
    <name evidence="3" type="ORF">BECKFM1743B_GA0114221_100988</name>
    <name evidence="2" type="ORF">BECKFM1743C_GA0114222_101528</name>
</gene>
<name>A0A450VWN3_9GAMM</name>
<dbReference type="Gene3D" id="3.10.20.860">
    <property type="match status" value="1"/>
</dbReference>
<dbReference type="InterPro" id="IPR022453">
    <property type="entry name" value="Znf_MqsA-type"/>
</dbReference>
<dbReference type="EMBL" id="CAADEZ010000135">
    <property type="protein sequence ID" value="VFJ54674.1"/>
    <property type="molecule type" value="Genomic_DNA"/>
</dbReference>
<dbReference type="EMBL" id="CAADFL010000098">
    <property type="protein sequence ID" value="VFK09218.1"/>
    <property type="molecule type" value="Genomic_DNA"/>
</dbReference>
<evidence type="ECO:0000313" key="2">
    <source>
        <dbReference type="EMBL" id="VFJ55180.1"/>
    </source>
</evidence>
<dbReference type="EMBL" id="CAADFA010000152">
    <property type="protein sequence ID" value="VFJ55180.1"/>
    <property type="molecule type" value="Genomic_DNA"/>
</dbReference>
<reference evidence="3" key="1">
    <citation type="submission" date="2019-02" db="EMBL/GenBank/DDBJ databases">
        <authorList>
            <person name="Gruber-Vodicka R. H."/>
            <person name="Seah K. B. B."/>
        </authorList>
    </citation>
    <scope>NUCLEOTIDE SEQUENCE</scope>
    <source>
        <strain evidence="1">BECK_BZ163</strain>
        <strain evidence="3">BECK_BZ164</strain>
        <strain evidence="2">BECK_BZ165</strain>
    </source>
</reference>
<organism evidence="3">
    <name type="scientific">Candidatus Kentrum sp. FM</name>
    <dbReference type="NCBI Taxonomy" id="2126340"/>
    <lineage>
        <taxon>Bacteria</taxon>
        <taxon>Pseudomonadati</taxon>
        <taxon>Pseudomonadota</taxon>
        <taxon>Gammaproteobacteria</taxon>
        <taxon>Candidatus Kentrum</taxon>
    </lineage>
</organism>
<evidence type="ECO:0000313" key="1">
    <source>
        <dbReference type="EMBL" id="VFJ54674.1"/>
    </source>
</evidence>
<sequence>MKPFEKCPVCGGDLENKRVEKILRGAGNTASIRVFAQVCLHCEERLYSEEVVKSFDDIRGKLQRKEFSYFRTLGQSFTVHGNWANEAIQPAARP</sequence>
<dbReference type="AlphaFoldDB" id="A0A450VWN3"/>